<dbReference type="EMBL" id="JBHTAI010000036">
    <property type="protein sequence ID" value="MFC7153488.1"/>
    <property type="molecule type" value="Genomic_DNA"/>
</dbReference>
<evidence type="ECO:0008006" key="3">
    <source>
        <dbReference type="Google" id="ProtNLM"/>
    </source>
</evidence>
<proteinExistence type="predicted"/>
<comment type="caution">
    <text evidence="1">The sequence shown here is derived from an EMBL/GenBank/DDBJ whole genome shotgun (WGS) entry which is preliminary data.</text>
</comment>
<accession>A0ABW2FJZ3</accession>
<keyword evidence="2" id="KW-1185">Reference proteome</keyword>
<evidence type="ECO:0000313" key="1">
    <source>
        <dbReference type="EMBL" id="MFC7153488.1"/>
    </source>
</evidence>
<protein>
    <recommendedName>
        <fullName evidence="3">PilZ domain-containing protein</fullName>
    </recommendedName>
</protein>
<reference evidence="2" key="1">
    <citation type="journal article" date="2019" name="Int. J. Syst. Evol. Microbiol.">
        <title>The Global Catalogue of Microorganisms (GCM) 10K type strain sequencing project: providing services to taxonomists for standard genome sequencing and annotation.</title>
        <authorList>
            <consortium name="The Broad Institute Genomics Platform"/>
            <consortium name="The Broad Institute Genome Sequencing Center for Infectious Disease"/>
            <person name="Wu L."/>
            <person name="Ma J."/>
        </authorList>
    </citation>
    <scope>NUCLEOTIDE SEQUENCE [LARGE SCALE GENOMIC DNA]</scope>
    <source>
        <strain evidence="2">KCTC 12907</strain>
    </source>
</reference>
<name>A0ABW2FJZ3_9BACL</name>
<dbReference type="RefSeq" id="WP_378052041.1">
    <property type="nucleotide sequence ID" value="NZ_JBHMDN010000042.1"/>
</dbReference>
<dbReference type="Proteomes" id="UP001596378">
    <property type="component" value="Unassembled WGS sequence"/>
</dbReference>
<organism evidence="1 2">
    <name type="scientific">Cohnella cellulosilytica</name>
    <dbReference type="NCBI Taxonomy" id="986710"/>
    <lineage>
        <taxon>Bacteria</taxon>
        <taxon>Bacillati</taxon>
        <taxon>Bacillota</taxon>
        <taxon>Bacilli</taxon>
        <taxon>Bacillales</taxon>
        <taxon>Paenibacillaceae</taxon>
        <taxon>Cohnella</taxon>
    </lineage>
</organism>
<sequence length="154" mass="18308">MDEQVAVNRREHLRFRPQTPLYVELTLWQVRDRELRTRAQRVLLRDIGLGGCSFATNLRLPVRDDVEWRVEAQLGHYTAKPRIVLLHAGEEDGLFFYGGQWRMTALERHAFRYRFDEYIRSMLAASPHIHTLYKKVADRRDEDDGQFRHLDVTS</sequence>
<evidence type="ECO:0000313" key="2">
    <source>
        <dbReference type="Proteomes" id="UP001596378"/>
    </source>
</evidence>
<gene>
    <name evidence="1" type="ORF">ACFQMJ_33600</name>
</gene>